<gene>
    <name evidence="2" type="ORF">ABS765_07660</name>
</gene>
<accession>A0ABW8Y1X8</accession>
<evidence type="ECO:0000313" key="2">
    <source>
        <dbReference type="EMBL" id="MFL9833905.1"/>
    </source>
</evidence>
<proteinExistence type="predicted"/>
<keyword evidence="1" id="KW-0472">Membrane</keyword>
<feature type="transmembrane region" description="Helical" evidence="1">
    <location>
        <begin position="33"/>
        <end position="53"/>
    </location>
</feature>
<keyword evidence="1" id="KW-1133">Transmembrane helix</keyword>
<name>A0ABW8Y1X8_9FLAO</name>
<evidence type="ECO:0000256" key="1">
    <source>
        <dbReference type="SAM" id="Phobius"/>
    </source>
</evidence>
<dbReference type="Proteomes" id="UP001629058">
    <property type="component" value="Unassembled WGS sequence"/>
</dbReference>
<dbReference type="RefSeq" id="WP_408089207.1">
    <property type="nucleotide sequence ID" value="NZ_JBELPY010000003.1"/>
</dbReference>
<comment type="caution">
    <text evidence="2">The sequence shown here is derived from an EMBL/GenBank/DDBJ whole genome shotgun (WGS) entry which is preliminary data.</text>
</comment>
<feature type="transmembrane region" description="Helical" evidence="1">
    <location>
        <begin position="65"/>
        <end position="89"/>
    </location>
</feature>
<organism evidence="2 3">
    <name type="scientific">Chryseobacterium terrae</name>
    <dbReference type="NCBI Taxonomy" id="3163299"/>
    <lineage>
        <taxon>Bacteria</taxon>
        <taxon>Pseudomonadati</taxon>
        <taxon>Bacteroidota</taxon>
        <taxon>Flavobacteriia</taxon>
        <taxon>Flavobacteriales</taxon>
        <taxon>Weeksellaceae</taxon>
        <taxon>Chryseobacterium group</taxon>
        <taxon>Chryseobacterium</taxon>
    </lineage>
</organism>
<reference evidence="2 3" key="1">
    <citation type="submission" date="2024-06" db="EMBL/GenBank/DDBJ databases">
        <authorList>
            <person name="Kaempfer P."/>
            <person name="Viver T."/>
        </authorList>
    </citation>
    <scope>NUCLEOTIDE SEQUENCE [LARGE SCALE GENOMIC DNA]</scope>
    <source>
        <strain evidence="2 3">ST-37</strain>
    </source>
</reference>
<protein>
    <submittedName>
        <fullName evidence="2">Uncharacterized protein</fullName>
    </submittedName>
</protein>
<sequence length="171" mass="20034">MLTHKNIWIIILLIFGTILSICINIFLYSRTIIGLKTVLFFCFLGTSIFLIFNKVIKVSRLKYRFVKIFFCLFVGISFSSIILSTNYFFARNRTTLKNYNIDEVSTISNPFINDQNYRIVYLEIGPRDHKIFTIKADNSIEILDNAKSLQLKLSEGFWGFSKIEDFKIILR</sequence>
<dbReference type="EMBL" id="JBELPY010000003">
    <property type="protein sequence ID" value="MFL9833905.1"/>
    <property type="molecule type" value="Genomic_DNA"/>
</dbReference>
<keyword evidence="1" id="KW-0812">Transmembrane</keyword>
<feature type="transmembrane region" description="Helical" evidence="1">
    <location>
        <begin position="7"/>
        <end position="27"/>
    </location>
</feature>
<keyword evidence="3" id="KW-1185">Reference proteome</keyword>
<evidence type="ECO:0000313" key="3">
    <source>
        <dbReference type="Proteomes" id="UP001629058"/>
    </source>
</evidence>